<feature type="binding site" evidence="10">
    <location>
        <position position="158"/>
    </location>
    <ligand>
        <name>Zn(2+)</name>
        <dbReference type="ChEBI" id="CHEBI:29105"/>
        <note>catalytic</note>
    </ligand>
</feature>
<accession>A0AAV2Q6X1</accession>
<dbReference type="SMART" id="SM00235">
    <property type="entry name" value="ZnMc"/>
    <property type="match status" value="1"/>
</dbReference>
<evidence type="ECO:0000256" key="2">
    <source>
        <dbReference type="ARBA" id="ARBA00022723"/>
    </source>
</evidence>
<keyword evidence="1 10" id="KW-0645">Protease</keyword>
<name>A0AAV2Q6X1_MEGNR</name>
<evidence type="ECO:0000313" key="15">
    <source>
        <dbReference type="Proteomes" id="UP001497623"/>
    </source>
</evidence>
<keyword evidence="4 10" id="KW-0378">Hydrolase</keyword>
<dbReference type="Pfam" id="PF01400">
    <property type="entry name" value="Astacin"/>
    <property type="match status" value="1"/>
</dbReference>
<dbReference type="InterPro" id="IPR034035">
    <property type="entry name" value="Astacin-like_dom"/>
</dbReference>
<evidence type="ECO:0000313" key="14">
    <source>
        <dbReference type="EMBL" id="CAL4072591.1"/>
    </source>
</evidence>
<reference evidence="14 15" key="1">
    <citation type="submission" date="2024-05" db="EMBL/GenBank/DDBJ databases">
        <authorList>
            <person name="Wallberg A."/>
        </authorList>
    </citation>
    <scope>NUCLEOTIDE SEQUENCE [LARGE SCALE GENOMIC DNA]</scope>
</reference>
<dbReference type="PANTHER" id="PTHR10127:SF780">
    <property type="entry name" value="METALLOENDOPEPTIDASE"/>
    <property type="match status" value="1"/>
</dbReference>
<dbReference type="PROSITE" id="PS51864">
    <property type="entry name" value="ASTACIN"/>
    <property type="match status" value="1"/>
</dbReference>
<dbReference type="Gene3D" id="3.40.390.10">
    <property type="entry name" value="Collagenase (Catalytic Domain)"/>
    <property type="match status" value="1"/>
</dbReference>
<dbReference type="GO" id="GO:0004222">
    <property type="term" value="F:metalloendopeptidase activity"/>
    <property type="evidence" value="ECO:0007669"/>
    <property type="project" value="UniProtKB-UniRule"/>
</dbReference>
<evidence type="ECO:0000256" key="4">
    <source>
        <dbReference type="ARBA" id="ARBA00022801"/>
    </source>
</evidence>
<evidence type="ECO:0000256" key="9">
    <source>
        <dbReference type="ARBA" id="ARBA00023180"/>
    </source>
</evidence>
<proteinExistence type="predicted"/>
<dbReference type="EMBL" id="CAXKWB010004189">
    <property type="protein sequence ID" value="CAL4072591.1"/>
    <property type="molecule type" value="Genomic_DNA"/>
</dbReference>
<evidence type="ECO:0000256" key="1">
    <source>
        <dbReference type="ARBA" id="ARBA00022670"/>
    </source>
</evidence>
<protein>
    <recommendedName>
        <fullName evidence="11">Metalloendopeptidase</fullName>
        <ecNumber evidence="11">3.4.24.-</ecNumber>
    </recommendedName>
</protein>
<sequence length="249" mass="28245">MKLGVVLALFGCAFAAPHTKPSRRQTYNGLGNPDEWGPHYQADLIGPFPILNKNGILDEAYRWPNGKVAYDISSVFDQSQKDSIHKAMDHYKTVTGGCIEFVPRTDEHDYVHFQSEGSGCYSNVGKIGGKQAINYPQWCLDSFGSTLHEMYHSLGFYHEQSRTDRDDYVTIHYNHIQSGAEHNFDKYSEDYIGPFGEDYDYGSVMHYSKYAFSDDGEVTIETKNHGESIGQRVDLSDVDLSKLMNMYNC</sequence>
<evidence type="ECO:0000256" key="5">
    <source>
        <dbReference type="ARBA" id="ARBA00022833"/>
    </source>
</evidence>
<feature type="domain" description="Peptidase M12A" evidence="13">
    <location>
        <begin position="54"/>
        <end position="249"/>
    </location>
</feature>
<keyword evidence="3 12" id="KW-0732">Signal</keyword>
<dbReference type="InterPro" id="IPR006026">
    <property type="entry name" value="Peptidase_Metallo"/>
</dbReference>
<evidence type="ECO:0000256" key="10">
    <source>
        <dbReference type="PROSITE-ProRule" id="PRU01211"/>
    </source>
</evidence>
<comment type="caution">
    <text evidence="14">The sequence shown here is derived from an EMBL/GenBank/DDBJ whole genome shotgun (WGS) entry which is preliminary data.</text>
</comment>
<feature type="non-terminal residue" evidence="14">
    <location>
        <position position="249"/>
    </location>
</feature>
<keyword evidence="9" id="KW-0325">Glycoprotein</keyword>
<dbReference type="GO" id="GO:0006508">
    <property type="term" value="P:proteolysis"/>
    <property type="evidence" value="ECO:0007669"/>
    <property type="project" value="UniProtKB-KW"/>
</dbReference>
<feature type="signal peptide" evidence="12">
    <location>
        <begin position="1"/>
        <end position="15"/>
    </location>
</feature>
<dbReference type="SUPFAM" id="SSF55486">
    <property type="entry name" value="Metalloproteases ('zincins'), catalytic domain"/>
    <property type="match status" value="1"/>
</dbReference>
<comment type="caution">
    <text evidence="10">Lacks conserved residue(s) required for the propagation of feature annotation.</text>
</comment>
<keyword evidence="5 10" id="KW-0862">Zinc</keyword>
<dbReference type="InterPro" id="IPR001506">
    <property type="entry name" value="Peptidase_M12A"/>
</dbReference>
<keyword evidence="15" id="KW-1185">Reference proteome</keyword>
<evidence type="ECO:0000259" key="13">
    <source>
        <dbReference type="PROSITE" id="PS51864"/>
    </source>
</evidence>
<keyword evidence="8" id="KW-1015">Disulfide bond</keyword>
<dbReference type="AlphaFoldDB" id="A0AAV2Q6X1"/>
<evidence type="ECO:0000256" key="8">
    <source>
        <dbReference type="ARBA" id="ARBA00023157"/>
    </source>
</evidence>
<dbReference type="CDD" id="cd04280">
    <property type="entry name" value="ZnMc_astacin_like"/>
    <property type="match status" value="1"/>
</dbReference>
<evidence type="ECO:0000256" key="11">
    <source>
        <dbReference type="RuleBase" id="RU361183"/>
    </source>
</evidence>
<dbReference type="InterPro" id="IPR024079">
    <property type="entry name" value="MetalloPept_cat_dom_sf"/>
</dbReference>
<feature type="binding site" evidence="10">
    <location>
        <position position="148"/>
    </location>
    <ligand>
        <name>Zn(2+)</name>
        <dbReference type="ChEBI" id="CHEBI:29105"/>
        <note>catalytic</note>
    </ligand>
</feature>
<organism evidence="14 15">
    <name type="scientific">Meganyctiphanes norvegica</name>
    <name type="common">Northern krill</name>
    <name type="synonym">Thysanopoda norvegica</name>
    <dbReference type="NCBI Taxonomy" id="48144"/>
    <lineage>
        <taxon>Eukaryota</taxon>
        <taxon>Metazoa</taxon>
        <taxon>Ecdysozoa</taxon>
        <taxon>Arthropoda</taxon>
        <taxon>Crustacea</taxon>
        <taxon>Multicrustacea</taxon>
        <taxon>Malacostraca</taxon>
        <taxon>Eumalacostraca</taxon>
        <taxon>Eucarida</taxon>
        <taxon>Euphausiacea</taxon>
        <taxon>Euphausiidae</taxon>
        <taxon>Meganyctiphanes</taxon>
    </lineage>
</organism>
<feature type="active site" evidence="10">
    <location>
        <position position="149"/>
    </location>
</feature>
<dbReference type="PANTHER" id="PTHR10127">
    <property type="entry name" value="DISCOIDIN, CUB, EGF, LAMININ , AND ZINC METALLOPROTEASE DOMAIN CONTAINING"/>
    <property type="match status" value="1"/>
</dbReference>
<comment type="cofactor">
    <cofactor evidence="10 11">
        <name>Zn(2+)</name>
        <dbReference type="ChEBI" id="CHEBI:29105"/>
    </cofactor>
    <text evidence="10 11">Binds 1 zinc ion per subunit.</text>
</comment>
<feature type="chain" id="PRO_5043449824" description="Metalloendopeptidase" evidence="12">
    <location>
        <begin position="16"/>
        <end position="249"/>
    </location>
</feature>
<evidence type="ECO:0000256" key="6">
    <source>
        <dbReference type="ARBA" id="ARBA00023049"/>
    </source>
</evidence>
<dbReference type="PRINTS" id="PR00480">
    <property type="entry name" value="ASTACIN"/>
</dbReference>
<evidence type="ECO:0000256" key="7">
    <source>
        <dbReference type="ARBA" id="ARBA00023145"/>
    </source>
</evidence>
<dbReference type="Proteomes" id="UP001497623">
    <property type="component" value="Unassembled WGS sequence"/>
</dbReference>
<evidence type="ECO:0000256" key="12">
    <source>
        <dbReference type="SAM" id="SignalP"/>
    </source>
</evidence>
<keyword evidence="2 10" id="KW-0479">Metal-binding</keyword>
<dbReference type="EC" id="3.4.24.-" evidence="11"/>
<keyword evidence="7" id="KW-0865">Zymogen</keyword>
<dbReference type="GO" id="GO:0008270">
    <property type="term" value="F:zinc ion binding"/>
    <property type="evidence" value="ECO:0007669"/>
    <property type="project" value="UniProtKB-UniRule"/>
</dbReference>
<keyword evidence="6 10" id="KW-0482">Metalloprotease</keyword>
<evidence type="ECO:0000256" key="3">
    <source>
        <dbReference type="ARBA" id="ARBA00022729"/>
    </source>
</evidence>
<dbReference type="FunFam" id="3.40.390.10:FF:000015">
    <property type="entry name" value="Meprin A subunit"/>
    <property type="match status" value="1"/>
</dbReference>
<feature type="binding site" evidence="10">
    <location>
        <position position="152"/>
    </location>
    <ligand>
        <name>Zn(2+)</name>
        <dbReference type="ChEBI" id="CHEBI:29105"/>
        <note>catalytic</note>
    </ligand>
</feature>
<gene>
    <name evidence="14" type="ORF">MNOR_LOCUS8872</name>
</gene>